<dbReference type="EMBL" id="CAXLJM020000075">
    <property type="protein sequence ID" value="CAL8128948.1"/>
    <property type="molecule type" value="Genomic_DNA"/>
</dbReference>
<dbReference type="Proteomes" id="UP001642540">
    <property type="component" value="Unassembled WGS sequence"/>
</dbReference>
<organism evidence="2 3">
    <name type="scientific">Orchesella dallaii</name>
    <dbReference type="NCBI Taxonomy" id="48710"/>
    <lineage>
        <taxon>Eukaryota</taxon>
        <taxon>Metazoa</taxon>
        <taxon>Ecdysozoa</taxon>
        <taxon>Arthropoda</taxon>
        <taxon>Hexapoda</taxon>
        <taxon>Collembola</taxon>
        <taxon>Entomobryomorpha</taxon>
        <taxon>Entomobryoidea</taxon>
        <taxon>Orchesellidae</taxon>
        <taxon>Orchesellinae</taxon>
        <taxon>Orchesella</taxon>
    </lineage>
</organism>
<evidence type="ECO:0000256" key="1">
    <source>
        <dbReference type="SAM" id="MobiDB-lite"/>
    </source>
</evidence>
<sequence>MGEGEGDSYKTAEGNSSPVVVTNQPGRGDSLGDPLKQVQSSEVYLDPLFVDKPEMGETKAEEQIVNRPRPPETLPVYNNMWFCCYCQDCGCGGADGDLCQGCCDSCCGDAGGVSQSCCDCGQCDLGGCDCTGCDCLGGCYSTASSR</sequence>
<accession>A0ABP1RIS6</accession>
<evidence type="ECO:0000313" key="2">
    <source>
        <dbReference type="EMBL" id="CAL8128948.1"/>
    </source>
</evidence>
<name>A0ABP1RIS6_9HEXA</name>
<comment type="caution">
    <text evidence="2">The sequence shown here is derived from an EMBL/GenBank/DDBJ whole genome shotgun (WGS) entry which is preliminary data.</text>
</comment>
<gene>
    <name evidence="2" type="ORF">ODALV1_LOCUS22707</name>
</gene>
<feature type="region of interest" description="Disordered" evidence="1">
    <location>
        <begin position="1"/>
        <end position="36"/>
    </location>
</feature>
<reference evidence="2 3" key="1">
    <citation type="submission" date="2024-08" db="EMBL/GenBank/DDBJ databases">
        <authorList>
            <person name="Cucini C."/>
            <person name="Frati F."/>
        </authorList>
    </citation>
    <scope>NUCLEOTIDE SEQUENCE [LARGE SCALE GENOMIC DNA]</scope>
</reference>
<protein>
    <submittedName>
        <fullName evidence="2">Uncharacterized protein</fullName>
    </submittedName>
</protein>
<evidence type="ECO:0000313" key="3">
    <source>
        <dbReference type="Proteomes" id="UP001642540"/>
    </source>
</evidence>
<proteinExistence type="predicted"/>
<keyword evidence="3" id="KW-1185">Reference proteome</keyword>
<feature type="compositionally biased region" description="Polar residues" evidence="1">
    <location>
        <begin position="13"/>
        <end position="25"/>
    </location>
</feature>